<dbReference type="EMBL" id="MPUH01000095">
    <property type="protein sequence ID" value="OMJ90772.1"/>
    <property type="molecule type" value="Genomic_DNA"/>
</dbReference>
<evidence type="ECO:0000256" key="1">
    <source>
        <dbReference type="ARBA" id="ARBA00022737"/>
    </source>
</evidence>
<organism evidence="5 6">
    <name type="scientific">Stentor coeruleus</name>
    <dbReference type="NCBI Taxonomy" id="5963"/>
    <lineage>
        <taxon>Eukaryota</taxon>
        <taxon>Sar</taxon>
        <taxon>Alveolata</taxon>
        <taxon>Ciliophora</taxon>
        <taxon>Postciliodesmatophora</taxon>
        <taxon>Heterotrichea</taxon>
        <taxon>Heterotrichida</taxon>
        <taxon>Stentoridae</taxon>
        <taxon>Stentor</taxon>
    </lineage>
</organism>
<proteinExistence type="predicted"/>
<feature type="repeat" description="ANK" evidence="3">
    <location>
        <begin position="231"/>
        <end position="263"/>
    </location>
</feature>
<evidence type="ECO:0000313" key="6">
    <source>
        <dbReference type="Proteomes" id="UP000187209"/>
    </source>
</evidence>
<gene>
    <name evidence="5" type="ORF">SteCoe_6751</name>
</gene>
<reference evidence="5 6" key="1">
    <citation type="submission" date="2016-11" db="EMBL/GenBank/DDBJ databases">
        <title>The macronuclear genome of Stentor coeruleus: a giant cell with tiny introns.</title>
        <authorList>
            <person name="Slabodnick M."/>
            <person name="Ruby J.G."/>
            <person name="Reiff S.B."/>
            <person name="Swart E.C."/>
            <person name="Gosai S."/>
            <person name="Prabakaran S."/>
            <person name="Witkowska E."/>
            <person name="Larue G.E."/>
            <person name="Fisher S."/>
            <person name="Freeman R.M."/>
            <person name="Gunawardena J."/>
            <person name="Chu W."/>
            <person name="Stover N.A."/>
            <person name="Gregory B.D."/>
            <person name="Nowacki M."/>
            <person name="Derisi J."/>
            <person name="Roy S.W."/>
            <person name="Marshall W.F."/>
            <person name="Sood P."/>
        </authorList>
    </citation>
    <scope>NUCLEOTIDE SEQUENCE [LARGE SCALE GENOMIC DNA]</scope>
    <source>
        <strain evidence="5">WM001</strain>
    </source>
</reference>
<dbReference type="GO" id="GO:0051059">
    <property type="term" value="F:NF-kappaB binding"/>
    <property type="evidence" value="ECO:0007669"/>
    <property type="project" value="TreeGrafter"/>
</dbReference>
<dbReference type="Gene3D" id="1.25.40.20">
    <property type="entry name" value="Ankyrin repeat-containing domain"/>
    <property type="match status" value="1"/>
</dbReference>
<evidence type="ECO:0000256" key="3">
    <source>
        <dbReference type="PROSITE-ProRule" id="PRU00023"/>
    </source>
</evidence>
<keyword evidence="2 3" id="KW-0040">ANK repeat</keyword>
<comment type="caution">
    <text evidence="5">The sequence shown here is derived from an EMBL/GenBank/DDBJ whole genome shotgun (WGS) entry which is preliminary data.</text>
</comment>
<dbReference type="SUPFAM" id="SSF48403">
    <property type="entry name" value="Ankyrin repeat"/>
    <property type="match status" value="1"/>
</dbReference>
<evidence type="ECO:0000313" key="5">
    <source>
        <dbReference type="EMBL" id="OMJ90772.1"/>
    </source>
</evidence>
<dbReference type="PROSITE" id="PS50088">
    <property type="entry name" value="ANK_REPEAT"/>
    <property type="match status" value="1"/>
</dbReference>
<keyword evidence="6" id="KW-1185">Reference proteome</keyword>
<dbReference type="PANTHER" id="PTHR46680">
    <property type="entry name" value="NF-KAPPA-B INHIBITOR ALPHA"/>
    <property type="match status" value="1"/>
</dbReference>
<dbReference type="AlphaFoldDB" id="A0A1R2CP55"/>
<keyword evidence="1" id="KW-0677">Repeat</keyword>
<dbReference type="Pfam" id="PF12796">
    <property type="entry name" value="Ank_2"/>
    <property type="match status" value="1"/>
</dbReference>
<evidence type="ECO:0000256" key="2">
    <source>
        <dbReference type="ARBA" id="ARBA00023043"/>
    </source>
</evidence>
<dbReference type="Proteomes" id="UP000187209">
    <property type="component" value="Unassembled WGS sequence"/>
</dbReference>
<dbReference type="GO" id="GO:0071356">
    <property type="term" value="P:cellular response to tumor necrosis factor"/>
    <property type="evidence" value="ECO:0007669"/>
    <property type="project" value="TreeGrafter"/>
</dbReference>
<feature type="region of interest" description="Disordered" evidence="4">
    <location>
        <begin position="1"/>
        <end position="29"/>
    </location>
</feature>
<protein>
    <submittedName>
        <fullName evidence="5">Uncharacterized protein</fullName>
    </submittedName>
</protein>
<dbReference type="InterPro" id="IPR036770">
    <property type="entry name" value="Ankyrin_rpt-contain_sf"/>
</dbReference>
<sequence length="336" mass="38882">MLKTYRETGTKTPFARISREQESNKSPISRPLNHFFSAEKFKNNIFKSFTRKIDISKTPIRKKDSFEERYTPNQRAFFHNLIGKVSLPTPSFRMTDIYQKDQPSDLFLEDIYPLESETQNPKTPILTENPVFTPILSIDPIPPIKIPDFMLVPPISNKFSKIRKLISSLRHYEQLGLHKLSRNRIFQFFPGIPYGLPQSKVFMKACKNGEAYKVKVMLEKNKWLAHIFDYSGQTPLHWAVIRNNFEITEMLLKIGSYVDVGDYIGRTGAFIAAKNGNLKILELLYYFKSNLSIATRAGTRISDVAVDQSVKNFLLKRRLSLAKIIVRKKPPINIIY</sequence>
<dbReference type="InterPro" id="IPR002110">
    <property type="entry name" value="Ankyrin_rpt"/>
</dbReference>
<dbReference type="OrthoDB" id="285735at2759"/>
<dbReference type="PROSITE" id="PS50297">
    <property type="entry name" value="ANK_REP_REGION"/>
    <property type="match status" value="1"/>
</dbReference>
<evidence type="ECO:0000256" key="4">
    <source>
        <dbReference type="SAM" id="MobiDB-lite"/>
    </source>
</evidence>
<name>A0A1R2CP55_9CILI</name>
<accession>A0A1R2CP55</accession>
<dbReference type="GO" id="GO:0005829">
    <property type="term" value="C:cytosol"/>
    <property type="evidence" value="ECO:0007669"/>
    <property type="project" value="TreeGrafter"/>
</dbReference>
<dbReference type="InterPro" id="IPR051070">
    <property type="entry name" value="NF-kappa-B_inhibitor"/>
</dbReference>
<dbReference type="PANTHER" id="PTHR46680:SF3">
    <property type="entry name" value="NF-KAPPA-B INHIBITOR CACTUS"/>
    <property type="match status" value="1"/>
</dbReference>
<dbReference type="SMART" id="SM00248">
    <property type="entry name" value="ANK"/>
    <property type="match status" value="2"/>
</dbReference>